<dbReference type="AlphaFoldDB" id="A0A833HPG2"/>
<evidence type="ECO:0000313" key="2">
    <source>
        <dbReference type="Proteomes" id="UP000465601"/>
    </source>
</evidence>
<evidence type="ECO:0000313" key="1">
    <source>
        <dbReference type="EMBL" id="KAB3530725.1"/>
    </source>
</evidence>
<sequence length="218" mass="25749">MSKVSRVNSERLRNMYVDRKVSVNSISAPPAVDPIKPAKNDTTFSKDTYLLYSEAFYEKLRDLKKHYKRFYLNQQQLEDTLDSFKENEDYDSINQLTQLLRDLVDKYNHAYESLKKLESHLNTLEYSNQIKETLLKYQDSLKNIGVTMDEFFHLHFNSVDINLQSDILFLFDYENGLIRKLFNIFRSIKLSRATKNKTYDIDSHGTFSIAGMLLDKRL</sequence>
<accession>A0A833HPG2</accession>
<dbReference type="EMBL" id="WBZB01000016">
    <property type="protein sequence ID" value="KAB3530725.1"/>
    <property type="molecule type" value="Genomic_DNA"/>
</dbReference>
<gene>
    <name evidence="1" type="ORF">F8153_06345</name>
</gene>
<dbReference type="RefSeq" id="WP_151865537.1">
    <property type="nucleotide sequence ID" value="NZ_WBZB01000016.1"/>
</dbReference>
<comment type="caution">
    <text evidence="1">The sequence shown here is derived from an EMBL/GenBank/DDBJ whole genome shotgun (WGS) entry which is preliminary data.</text>
</comment>
<name>A0A833HPG2_9FIRM</name>
<organism evidence="1 2">
    <name type="scientific">Alkaliphilus serpentinus</name>
    <dbReference type="NCBI Taxonomy" id="1482731"/>
    <lineage>
        <taxon>Bacteria</taxon>
        <taxon>Bacillati</taxon>
        <taxon>Bacillota</taxon>
        <taxon>Clostridia</taxon>
        <taxon>Peptostreptococcales</taxon>
        <taxon>Natronincolaceae</taxon>
        <taxon>Alkaliphilus</taxon>
    </lineage>
</organism>
<dbReference type="Proteomes" id="UP000465601">
    <property type="component" value="Unassembled WGS sequence"/>
</dbReference>
<protein>
    <submittedName>
        <fullName evidence="1">Uncharacterized protein</fullName>
    </submittedName>
</protein>
<proteinExistence type="predicted"/>
<reference evidence="1 2" key="1">
    <citation type="submission" date="2019-10" db="EMBL/GenBank/DDBJ databases">
        <title>Alkaliphilus serpentinus sp. nov. and Alkaliphilus pronyensis sp. nov., two novel anaerobic alkaliphilic species isolated from the serpentinized-hosted hydrothermal field of the Prony Bay (New Caledonia).</title>
        <authorList>
            <person name="Postec A."/>
        </authorList>
    </citation>
    <scope>NUCLEOTIDE SEQUENCE [LARGE SCALE GENOMIC DNA]</scope>
    <source>
        <strain evidence="1 2">LacT</strain>
    </source>
</reference>
<dbReference type="OrthoDB" id="1950858at2"/>
<keyword evidence="2" id="KW-1185">Reference proteome</keyword>